<organism evidence="1 2">
    <name type="scientific">Saltatorellus ferox</name>
    <dbReference type="NCBI Taxonomy" id="2528018"/>
    <lineage>
        <taxon>Bacteria</taxon>
        <taxon>Pseudomonadati</taxon>
        <taxon>Planctomycetota</taxon>
        <taxon>Planctomycetia</taxon>
        <taxon>Planctomycetia incertae sedis</taxon>
        <taxon>Saltatorellus</taxon>
    </lineage>
</organism>
<protein>
    <submittedName>
        <fullName evidence="1">Uncharacterized protein</fullName>
    </submittedName>
</protein>
<dbReference type="Proteomes" id="UP000320390">
    <property type="component" value="Chromosome"/>
</dbReference>
<keyword evidence="2" id="KW-1185">Reference proteome</keyword>
<accession>A0A518ERQ7</accession>
<dbReference type="EMBL" id="CP036434">
    <property type="protein sequence ID" value="QDV06725.1"/>
    <property type="molecule type" value="Genomic_DNA"/>
</dbReference>
<dbReference type="PROSITE" id="PS51257">
    <property type="entry name" value="PROKAR_LIPOPROTEIN"/>
    <property type="match status" value="1"/>
</dbReference>
<name>A0A518ERQ7_9BACT</name>
<reference evidence="1 2" key="1">
    <citation type="submission" date="2019-02" db="EMBL/GenBank/DDBJ databases">
        <title>Deep-cultivation of Planctomycetes and their phenomic and genomic characterization uncovers novel biology.</title>
        <authorList>
            <person name="Wiegand S."/>
            <person name="Jogler M."/>
            <person name="Boedeker C."/>
            <person name="Pinto D."/>
            <person name="Vollmers J."/>
            <person name="Rivas-Marin E."/>
            <person name="Kohn T."/>
            <person name="Peeters S.H."/>
            <person name="Heuer A."/>
            <person name="Rast P."/>
            <person name="Oberbeckmann S."/>
            <person name="Bunk B."/>
            <person name="Jeske O."/>
            <person name="Meyerdierks A."/>
            <person name="Storesund J.E."/>
            <person name="Kallscheuer N."/>
            <person name="Luecker S."/>
            <person name="Lage O.M."/>
            <person name="Pohl T."/>
            <person name="Merkel B.J."/>
            <person name="Hornburger P."/>
            <person name="Mueller R.-W."/>
            <person name="Bruemmer F."/>
            <person name="Labrenz M."/>
            <person name="Spormann A.M."/>
            <person name="Op den Camp H."/>
            <person name="Overmann J."/>
            <person name="Amann R."/>
            <person name="Jetten M.S.M."/>
            <person name="Mascher T."/>
            <person name="Medema M.H."/>
            <person name="Devos D.P."/>
            <person name="Kaster A.-K."/>
            <person name="Ovreas L."/>
            <person name="Rohde M."/>
            <person name="Galperin M.Y."/>
            <person name="Jogler C."/>
        </authorList>
    </citation>
    <scope>NUCLEOTIDE SEQUENCE [LARGE SCALE GENOMIC DNA]</scope>
    <source>
        <strain evidence="1 2">Poly30</strain>
    </source>
</reference>
<dbReference type="AlphaFoldDB" id="A0A518ERQ7"/>
<proteinExistence type="predicted"/>
<evidence type="ECO:0000313" key="2">
    <source>
        <dbReference type="Proteomes" id="UP000320390"/>
    </source>
</evidence>
<dbReference type="RefSeq" id="WP_145197152.1">
    <property type="nucleotide sequence ID" value="NZ_CP036434.1"/>
</dbReference>
<evidence type="ECO:0000313" key="1">
    <source>
        <dbReference type="EMBL" id="QDV06725.1"/>
    </source>
</evidence>
<gene>
    <name evidence="1" type="ORF">Poly30_22400</name>
</gene>
<sequence length="137" mass="15556">MRNQLLASLVLLSTAACSTTEPNVTIQDAQGNYITTSDYEAMQRTEFIDAMKMGLKDFDRRMTELRTRANELGGEHLSDFAECESELREARTNFESQLSIAENSMAGDWPEERSDTVKAYQELREDLDEAFEDVLDA</sequence>